<comment type="caution">
    <text evidence="1">The sequence shown here is derived from an EMBL/GenBank/DDBJ whole genome shotgun (WGS) entry which is preliminary data.</text>
</comment>
<keyword evidence="2" id="KW-1185">Reference proteome</keyword>
<protein>
    <submittedName>
        <fullName evidence="1">Uncharacterized protein</fullName>
    </submittedName>
</protein>
<evidence type="ECO:0000313" key="2">
    <source>
        <dbReference type="Proteomes" id="UP000566819"/>
    </source>
</evidence>
<accession>A0A8H4RIT6</accession>
<proteinExistence type="predicted"/>
<evidence type="ECO:0000313" key="1">
    <source>
        <dbReference type="EMBL" id="KAF4630443.1"/>
    </source>
</evidence>
<gene>
    <name evidence="1" type="ORF">G7Y89_g7697</name>
</gene>
<organism evidence="1 2">
    <name type="scientific">Cudoniella acicularis</name>
    <dbReference type="NCBI Taxonomy" id="354080"/>
    <lineage>
        <taxon>Eukaryota</taxon>
        <taxon>Fungi</taxon>
        <taxon>Dikarya</taxon>
        <taxon>Ascomycota</taxon>
        <taxon>Pezizomycotina</taxon>
        <taxon>Leotiomycetes</taxon>
        <taxon>Helotiales</taxon>
        <taxon>Tricladiaceae</taxon>
        <taxon>Cudoniella</taxon>
    </lineage>
</organism>
<dbReference type="EMBL" id="JAAMPI010000549">
    <property type="protein sequence ID" value="KAF4630443.1"/>
    <property type="molecule type" value="Genomic_DNA"/>
</dbReference>
<reference evidence="1 2" key="1">
    <citation type="submission" date="2020-03" db="EMBL/GenBank/DDBJ databases">
        <title>Draft Genome Sequence of Cudoniella acicularis.</title>
        <authorList>
            <person name="Buettner E."/>
            <person name="Kellner H."/>
        </authorList>
    </citation>
    <scope>NUCLEOTIDE SEQUENCE [LARGE SCALE GENOMIC DNA]</scope>
    <source>
        <strain evidence="1 2">DSM 108380</strain>
    </source>
</reference>
<dbReference type="AlphaFoldDB" id="A0A8H4RIT6"/>
<dbReference type="Proteomes" id="UP000566819">
    <property type="component" value="Unassembled WGS sequence"/>
</dbReference>
<name>A0A8H4RIT6_9HELO</name>
<sequence>MRPPKEPRRRKARAAEVLRHQQMFCPPQTKTPKTDYEPSAKLPNGFPSYDHLPNKFDKIFVVTQKTRDTAFFVTLTCSERSKEGSVAEKLEETLQNSYKPPTERPGFFENSETFAAEKAGQITFFVGVRNSSTTRQRRKHPSSLPNARVETTGLSIMLRPYQVAYLGGSKLLAAGWHMYLIGES</sequence>